<protein>
    <submittedName>
        <fullName evidence="2">Uncharacterized protein</fullName>
    </submittedName>
</protein>
<gene>
    <name evidence="2" type="ORF">SDC9_158252</name>
</gene>
<evidence type="ECO:0000256" key="1">
    <source>
        <dbReference type="SAM" id="MobiDB-lite"/>
    </source>
</evidence>
<organism evidence="2">
    <name type="scientific">bioreactor metagenome</name>
    <dbReference type="NCBI Taxonomy" id="1076179"/>
    <lineage>
        <taxon>unclassified sequences</taxon>
        <taxon>metagenomes</taxon>
        <taxon>ecological metagenomes</taxon>
    </lineage>
</organism>
<feature type="region of interest" description="Disordered" evidence="1">
    <location>
        <begin position="1"/>
        <end position="22"/>
    </location>
</feature>
<dbReference type="AlphaFoldDB" id="A0A645FEN1"/>
<sequence>MQQLRNFASPEHQRASAVAKEHAGGAIRPVTVFRHDLAGNHDGHVLIQRVHERCRRHERIDKSCAARGDIHRRADRNLQRLLHAPRQRRRQFVPCDGARDDYADIFRRFAGHRKRVFRGRNREVCRRLFHRDMAGANARALADPLVAGLYKLSQFVIGHYLVGYAFADARNRNRCQHLVSPLF</sequence>
<proteinExistence type="predicted"/>
<accession>A0A645FEN1</accession>
<evidence type="ECO:0000313" key="2">
    <source>
        <dbReference type="EMBL" id="MPN10954.1"/>
    </source>
</evidence>
<comment type="caution">
    <text evidence="2">The sequence shown here is derived from an EMBL/GenBank/DDBJ whole genome shotgun (WGS) entry which is preliminary data.</text>
</comment>
<reference evidence="2" key="1">
    <citation type="submission" date="2019-08" db="EMBL/GenBank/DDBJ databases">
        <authorList>
            <person name="Kucharzyk K."/>
            <person name="Murdoch R.W."/>
            <person name="Higgins S."/>
            <person name="Loffler F."/>
        </authorList>
    </citation>
    <scope>NUCLEOTIDE SEQUENCE</scope>
</reference>
<name>A0A645FEN1_9ZZZZ</name>
<feature type="compositionally biased region" description="Basic and acidic residues" evidence="1">
    <location>
        <begin position="11"/>
        <end position="22"/>
    </location>
</feature>
<dbReference type="EMBL" id="VSSQ01057140">
    <property type="protein sequence ID" value="MPN10954.1"/>
    <property type="molecule type" value="Genomic_DNA"/>
</dbReference>